<evidence type="ECO:0000256" key="2">
    <source>
        <dbReference type="ARBA" id="ARBA00012656"/>
    </source>
</evidence>
<keyword evidence="11" id="KW-1185">Reference proteome</keyword>
<comment type="catalytic activity">
    <reaction evidence="8 9">
        <text>geranylgeranyl diphosphate + L-cysteinyl-[protein] = S-geranylgeranyl-L-cysteinyl-[protein] + diphosphate</text>
        <dbReference type="Rhea" id="RHEA:21240"/>
        <dbReference type="Rhea" id="RHEA-COMP:10131"/>
        <dbReference type="Rhea" id="RHEA-COMP:11537"/>
        <dbReference type="ChEBI" id="CHEBI:29950"/>
        <dbReference type="ChEBI" id="CHEBI:33019"/>
        <dbReference type="ChEBI" id="CHEBI:57533"/>
        <dbReference type="ChEBI" id="CHEBI:86021"/>
        <dbReference type="EC" id="2.5.1.60"/>
    </reaction>
</comment>
<comment type="function">
    <text evidence="9">Catalyzes the transfer of a geranyl-geranyl moiety from geranyl-geranyl pyrophosphate to cysteines occuring in specific C-terminal amino acid sequences.</text>
</comment>
<dbReference type="KEGG" id="ppa:PAS_chr4_0741"/>
<dbReference type="FunCoup" id="C4R8S8">
    <property type="interactions" value="90"/>
</dbReference>
<evidence type="ECO:0000256" key="7">
    <source>
        <dbReference type="ARBA" id="ARBA00031267"/>
    </source>
</evidence>
<dbReference type="GO" id="GO:0006612">
    <property type="term" value="P:protein targeting to membrane"/>
    <property type="evidence" value="ECO:0007669"/>
    <property type="project" value="EnsemblFungi"/>
</dbReference>
<organism evidence="10 11">
    <name type="scientific">Komagataella phaffii (strain GS115 / ATCC 20864)</name>
    <name type="common">Yeast</name>
    <name type="synonym">Pichia pastoris</name>
    <dbReference type="NCBI Taxonomy" id="644223"/>
    <lineage>
        <taxon>Eukaryota</taxon>
        <taxon>Fungi</taxon>
        <taxon>Dikarya</taxon>
        <taxon>Ascomycota</taxon>
        <taxon>Saccharomycotina</taxon>
        <taxon>Pichiomycetes</taxon>
        <taxon>Pichiales</taxon>
        <taxon>Pichiaceae</taxon>
        <taxon>Komagataella</taxon>
    </lineage>
</organism>
<dbReference type="GO" id="GO:0005968">
    <property type="term" value="C:Rab-protein geranylgeranyltransferase complex"/>
    <property type="evidence" value="ECO:0007669"/>
    <property type="project" value="EnsemblFungi"/>
</dbReference>
<dbReference type="HOGENOM" id="CLU_031996_1_0_1"/>
<evidence type="ECO:0000256" key="6">
    <source>
        <dbReference type="ARBA" id="ARBA00022737"/>
    </source>
</evidence>
<dbReference type="OrthoDB" id="1658at2759"/>
<dbReference type="OMA" id="TNAMFTD"/>
<dbReference type="PANTHER" id="PTHR11129">
    <property type="entry name" value="PROTEIN FARNESYLTRANSFERASE ALPHA SUBUNIT/RAB GERANYLGERANYL TRANSFERASE ALPHA SUBUNIT"/>
    <property type="match status" value="1"/>
</dbReference>
<sequence length="303" mass="36497">MHGVKREQLSKDAKQRKKERDAFKISHYRQLTDSVLADKQKNIFNNDTLDETSRLLDLNPEFYTVWNYRRDIITNHVFSNLKDSQAAHTFILKELQFVGKQLKSYPKVYWIWNHRKWLIEQDDLFDLKQEMALIDKMLTMDSRNYHVWAYRRYVVGLVQDKMEHEEDIILSNREEFNYTTKLIEENISNYSAWHNRSQLLQKLLNSKTEGFEDKYSFLVKELSFLQNAYYTDPDDSAVWVYLRWLLSPFFLKDLPQDKRNSILNDQLRDIKELNESEIEDSGKPNAWCLKSISYVQKMMNQHV</sequence>
<dbReference type="GO" id="GO:0097354">
    <property type="term" value="P:prenylation"/>
    <property type="evidence" value="ECO:0007669"/>
    <property type="project" value="UniProtKB-UniRule"/>
</dbReference>
<name>C4R8S8_KOMPG</name>
<evidence type="ECO:0000313" key="10">
    <source>
        <dbReference type="EMBL" id="CAY72003.1"/>
    </source>
</evidence>
<keyword evidence="5 9" id="KW-0808">Transferase</keyword>
<dbReference type="GO" id="GO:0005777">
    <property type="term" value="C:peroxisome"/>
    <property type="evidence" value="ECO:0007669"/>
    <property type="project" value="EnsemblFungi"/>
</dbReference>
<dbReference type="SMR" id="C4R8S8"/>
<dbReference type="Gene3D" id="1.25.40.120">
    <property type="entry name" value="Protein prenylyltransferase"/>
    <property type="match status" value="1"/>
</dbReference>
<dbReference type="GO" id="GO:0004663">
    <property type="term" value="F:Rab geranylgeranyltransferase activity"/>
    <property type="evidence" value="ECO:0007669"/>
    <property type="project" value="UniProtKB-UniRule"/>
</dbReference>
<evidence type="ECO:0000313" key="11">
    <source>
        <dbReference type="Proteomes" id="UP000000314"/>
    </source>
</evidence>
<evidence type="ECO:0000256" key="5">
    <source>
        <dbReference type="ARBA" id="ARBA00022679"/>
    </source>
</evidence>
<dbReference type="eggNOG" id="KOG0529">
    <property type="taxonomic scope" value="Eukaryota"/>
</dbReference>
<dbReference type="EC" id="2.5.1.60" evidence="2 9"/>
<dbReference type="GeneID" id="8200634"/>
<reference evidence="10 11" key="1">
    <citation type="journal article" date="2009" name="Nat. Biotechnol.">
        <title>Genome sequence of the recombinant protein production host Pichia pastoris.</title>
        <authorList>
            <person name="De Schutter K."/>
            <person name="Lin Y.C."/>
            <person name="Tiels P."/>
            <person name="Van Hecke A."/>
            <person name="Glinka S."/>
            <person name="Weber-Lehmann J."/>
            <person name="Rouze P."/>
            <person name="Van de Peer Y."/>
            <person name="Callewaert N."/>
        </authorList>
    </citation>
    <scope>NUCLEOTIDE SEQUENCE [LARGE SCALE GENOMIC DNA]</scope>
    <source>
        <strain evidence="11">GS115 / ATCC 20864</strain>
    </source>
</reference>
<evidence type="ECO:0000256" key="8">
    <source>
        <dbReference type="ARBA" id="ARBA00047658"/>
    </source>
</evidence>
<evidence type="ECO:0000256" key="1">
    <source>
        <dbReference type="ARBA" id="ARBA00006734"/>
    </source>
</evidence>
<accession>C4R8S8</accession>
<dbReference type="RefSeq" id="XP_002494182.1">
    <property type="nucleotide sequence ID" value="XM_002494137.1"/>
</dbReference>
<dbReference type="InterPro" id="IPR002088">
    <property type="entry name" value="Prenyl_trans_a"/>
</dbReference>
<dbReference type="STRING" id="644223.C4R8S8"/>
<evidence type="ECO:0000256" key="9">
    <source>
        <dbReference type="RuleBase" id="RU367120"/>
    </source>
</evidence>
<dbReference type="Pfam" id="PF01239">
    <property type="entry name" value="PPTA"/>
    <property type="match status" value="5"/>
</dbReference>
<dbReference type="PROSITE" id="PS51147">
    <property type="entry name" value="PFTA"/>
    <property type="match status" value="4"/>
</dbReference>
<comment type="similarity">
    <text evidence="1 9">Belongs to the protein prenyltransferase subunit alpha family.</text>
</comment>
<dbReference type="FunFam" id="1.25.40.120:FF:000035">
    <property type="entry name" value="Geranylgeranyl transferase type-2 subunit alpha"/>
    <property type="match status" value="1"/>
</dbReference>
<dbReference type="Proteomes" id="UP000000314">
    <property type="component" value="Chromosome 4"/>
</dbReference>
<dbReference type="AlphaFoldDB" id="C4R8S8"/>
<dbReference type="GO" id="GO:0006888">
    <property type="term" value="P:endoplasmic reticulum to Golgi vesicle-mediated transport"/>
    <property type="evidence" value="ECO:0007669"/>
    <property type="project" value="EnsemblFungi"/>
</dbReference>
<evidence type="ECO:0000256" key="4">
    <source>
        <dbReference type="ARBA" id="ARBA00022602"/>
    </source>
</evidence>
<dbReference type="SUPFAM" id="SSF48439">
    <property type="entry name" value="Protein prenylyltransferase"/>
    <property type="match status" value="1"/>
</dbReference>
<dbReference type="EMBL" id="FN392322">
    <property type="protein sequence ID" value="CAY72003.1"/>
    <property type="molecule type" value="Genomic_DNA"/>
</dbReference>
<keyword evidence="6" id="KW-0677">Repeat</keyword>
<proteinExistence type="inferred from homology"/>
<evidence type="ECO:0000256" key="3">
    <source>
        <dbReference type="ARBA" id="ARBA00014772"/>
    </source>
</evidence>
<dbReference type="PANTHER" id="PTHR11129:SF2">
    <property type="entry name" value="GERANYLGERANYL TRANSFERASE TYPE-2 SUBUNIT ALPHA"/>
    <property type="match status" value="1"/>
</dbReference>
<gene>
    <name evidence="10" type="ordered locus">PAS_chr4_0741</name>
</gene>
<protein>
    <recommendedName>
        <fullName evidence="3 9">Geranylgeranyl transferase type-2 subunit alpha</fullName>
        <ecNumber evidence="2 9">2.5.1.60</ecNumber>
    </recommendedName>
    <alternativeName>
        <fullName evidence="7 9">Geranylgeranyl transferase type II subunit alpha</fullName>
    </alternativeName>
</protein>
<keyword evidence="4 9" id="KW-0637">Prenyltransferase</keyword>
<dbReference type="InParanoid" id="C4R8S8"/>